<evidence type="ECO:0000313" key="3">
    <source>
        <dbReference type="EMBL" id="QCP10736.1"/>
    </source>
</evidence>
<evidence type="ECO:0000313" key="4">
    <source>
        <dbReference type="Proteomes" id="UP000298763"/>
    </source>
</evidence>
<dbReference type="RefSeq" id="WP_137313615.1">
    <property type="nucleotide sequence ID" value="NZ_CP040017.1"/>
</dbReference>
<organism evidence="2 5">
    <name type="scientific">Pseudoduganella umbonata</name>
    <dbReference type="NCBI Taxonomy" id="864828"/>
    <lineage>
        <taxon>Bacteria</taxon>
        <taxon>Pseudomonadati</taxon>
        <taxon>Pseudomonadota</taxon>
        <taxon>Betaproteobacteria</taxon>
        <taxon>Burkholderiales</taxon>
        <taxon>Oxalobacteraceae</taxon>
        <taxon>Telluria group</taxon>
        <taxon>Pseudoduganella</taxon>
    </lineage>
</organism>
<reference evidence="2 5" key="2">
    <citation type="submission" date="2020-08" db="EMBL/GenBank/DDBJ databases">
        <title>Genomic Encyclopedia of Type Strains, Phase III (KMG-III): the genomes of soil and plant-associated and newly described type strains.</title>
        <authorList>
            <person name="Whitman W."/>
        </authorList>
    </citation>
    <scope>NUCLEOTIDE SEQUENCE [LARGE SCALE GENOMIC DNA]</scope>
    <source>
        <strain evidence="2 5">CECT 7753</strain>
    </source>
</reference>
<gene>
    <name evidence="3" type="ORF">FCL38_10075</name>
    <name evidence="2" type="ORF">FHS02_003595</name>
</gene>
<name>A0A4P8HNS8_9BURK</name>
<dbReference type="Proteomes" id="UP000298763">
    <property type="component" value="Chromosome"/>
</dbReference>
<proteinExistence type="predicted"/>
<dbReference type="EMBL" id="JACHXS010000006">
    <property type="protein sequence ID" value="MBB3222772.1"/>
    <property type="molecule type" value="Genomic_DNA"/>
</dbReference>
<dbReference type="Proteomes" id="UP000584325">
    <property type="component" value="Unassembled WGS sequence"/>
</dbReference>
<reference evidence="3 4" key="1">
    <citation type="submission" date="2019-05" db="EMBL/GenBank/DDBJ databases">
        <title>Draft Genome Sequences of Six Type Strains of the Genus Massilia.</title>
        <authorList>
            <person name="Miess H."/>
            <person name="Frediansyhah A."/>
            <person name="Gross H."/>
        </authorList>
    </citation>
    <scope>NUCLEOTIDE SEQUENCE [LARGE SCALE GENOMIC DNA]</scope>
    <source>
        <strain evidence="3 4">DSMZ 26121</strain>
    </source>
</reference>
<evidence type="ECO:0000259" key="1">
    <source>
        <dbReference type="Pfam" id="PF19933"/>
    </source>
</evidence>
<dbReference type="AlphaFoldDB" id="A0A4P8HNS8"/>
<dbReference type="Pfam" id="PF19933">
    <property type="entry name" value="DUF6396"/>
    <property type="match status" value="1"/>
</dbReference>
<protein>
    <submittedName>
        <fullName evidence="3">Sel1 repeat family protein</fullName>
    </submittedName>
</protein>
<dbReference type="InterPro" id="IPR050767">
    <property type="entry name" value="Sel1_AlgK"/>
</dbReference>
<feature type="domain" description="DUF6396" evidence="1">
    <location>
        <begin position="257"/>
        <end position="338"/>
    </location>
</feature>
<dbReference type="PANTHER" id="PTHR11102:SF160">
    <property type="entry name" value="ERAD-ASSOCIATED E3 UBIQUITIN-PROTEIN LIGASE COMPONENT HRD3"/>
    <property type="match status" value="1"/>
</dbReference>
<sequence>MINLSEYTLPRDEELPLFDPHMPAFTCTHEARHIPPIDAEAEAWFREARALEDPEIYVDDRDYKRIVELTRQAAERRHWKAMLNLASLYLEGRDPKHGTGDALLWVEEAMRLGVPAAYDRMGTYYSNGTGVRGNTERAHAFWLRAAEMGNPQAMTFLANKMNATWDSPRNGFWANMSIATKMFECALAQGFGEAAYPLHFRYLHPQGSHAEIIAADPRETRLHALKTLHLGAKLGCAMCATHLYIDFDHPFKLSEMIAPFVDKARGERYRVLANYLDFNPDIRYPNLDQVLPLPPAILPAWNGDTYTLIEAAMGTCFPPRPGTAASPAQTAACKTLDPVFHLRRSGEQTQGKTAPFAGYWQPKAPDEPDAVRKAVEAIQPALYARDERFFVPHVYEPFGKPVSSWLVWEHWLTVDAGDGEIRPQAARGWHAS</sequence>
<keyword evidence="4" id="KW-1185">Reference proteome</keyword>
<evidence type="ECO:0000313" key="2">
    <source>
        <dbReference type="EMBL" id="MBB3222772.1"/>
    </source>
</evidence>
<dbReference type="InterPro" id="IPR011990">
    <property type="entry name" value="TPR-like_helical_dom_sf"/>
</dbReference>
<dbReference type="InterPro" id="IPR045653">
    <property type="entry name" value="DUF6396"/>
</dbReference>
<evidence type="ECO:0000313" key="5">
    <source>
        <dbReference type="Proteomes" id="UP000584325"/>
    </source>
</evidence>
<accession>A0A4P8HNS8</accession>
<dbReference type="Gene3D" id="1.25.40.10">
    <property type="entry name" value="Tetratricopeptide repeat domain"/>
    <property type="match status" value="1"/>
</dbReference>
<dbReference type="EMBL" id="CP040017">
    <property type="protein sequence ID" value="QCP10736.1"/>
    <property type="molecule type" value="Genomic_DNA"/>
</dbReference>
<dbReference type="SMART" id="SM00671">
    <property type="entry name" value="SEL1"/>
    <property type="match status" value="1"/>
</dbReference>
<dbReference type="PANTHER" id="PTHR11102">
    <property type="entry name" value="SEL-1-LIKE PROTEIN"/>
    <property type="match status" value="1"/>
</dbReference>
<dbReference type="InterPro" id="IPR006597">
    <property type="entry name" value="Sel1-like"/>
</dbReference>
<dbReference type="SUPFAM" id="SSF81901">
    <property type="entry name" value="HCP-like"/>
    <property type="match status" value="1"/>
</dbReference>
<dbReference type="OrthoDB" id="8578120at2"/>